<accession>A0A7G5ILY4</accession>
<dbReference type="KEGG" id="sand:H3309_07975"/>
<organism evidence="2 3">
    <name type="scientific">Sandaracinobacteroides saxicola</name>
    <dbReference type="NCBI Taxonomy" id="2759707"/>
    <lineage>
        <taxon>Bacteria</taxon>
        <taxon>Pseudomonadati</taxon>
        <taxon>Pseudomonadota</taxon>
        <taxon>Alphaproteobacteria</taxon>
        <taxon>Sphingomonadales</taxon>
        <taxon>Sphingosinicellaceae</taxon>
        <taxon>Sandaracinobacteroides</taxon>
    </lineage>
</organism>
<protein>
    <recommendedName>
        <fullName evidence="4">Envelope stress response membrane protein PspB</fullName>
    </recommendedName>
</protein>
<evidence type="ECO:0000313" key="3">
    <source>
        <dbReference type="Proteomes" id="UP000515292"/>
    </source>
</evidence>
<proteinExistence type="predicted"/>
<dbReference type="RefSeq" id="WP_182298236.1">
    <property type="nucleotide sequence ID" value="NZ_CP059851.1"/>
</dbReference>
<keyword evidence="1" id="KW-0472">Membrane</keyword>
<feature type="transmembrane region" description="Helical" evidence="1">
    <location>
        <begin position="6"/>
        <end position="23"/>
    </location>
</feature>
<keyword evidence="1" id="KW-1133">Transmembrane helix</keyword>
<sequence length="83" mass="9324">MGELALLIPIMALAIPFYAIYMGNKRRSELMRYEHEAAGYGSMNSELASKVARLEARVEVLERIATDKSVHLASEIENLRRSA</sequence>
<evidence type="ECO:0000256" key="1">
    <source>
        <dbReference type="SAM" id="Phobius"/>
    </source>
</evidence>
<reference evidence="2 3" key="1">
    <citation type="submission" date="2020-07" db="EMBL/GenBank/DDBJ databases">
        <title>Complete genome sequence for Sandaracinobacter sp. M6.</title>
        <authorList>
            <person name="Tang Y."/>
            <person name="Liu Q."/>
            <person name="Guo Z."/>
            <person name="Lei P."/>
            <person name="Huang B."/>
        </authorList>
    </citation>
    <scope>NUCLEOTIDE SEQUENCE [LARGE SCALE GENOMIC DNA]</scope>
    <source>
        <strain evidence="2 3">M6</strain>
    </source>
</reference>
<evidence type="ECO:0008006" key="4">
    <source>
        <dbReference type="Google" id="ProtNLM"/>
    </source>
</evidence>
<gene>
    <name evidence="2" type="ORF">H3309_07975</name>
</gene>
<keyword evidence="1" id="KW-0812">Transmembrane</keyword>
<dbReference type="EMBL" id="CP059851">
    <property type="protein sequence ID" value="QMW24376.1"/>
    <property type="molecule type" value="Genomic_DNA"/>
</dbReference>
<dbReference type="Proteomes" id="UP000515292">
    <property type="component" value="Chromosome"/>
</dbReference>
<keyword evidence="3" id="KW-1185">Reference proteome</keyword>
<evidence type="ECO:0000313" key="2">
    <source>
        <dbReference type="EMBL" id="QMW24376.1"/>
    </source>
</evidence>
<name>A0A7G5ILY4_9SPHN</name>
<dbReference type="AlphaFoldDB" id="A0A7G5ILY4"/>